<evidence type="ECO:0000313" key="2">
    <source>
        <dbReference type="EMBL" id="ASN80668.1"/>
    </source>
</evidence>
<dbReference type="EMBL" id="CP021081">
    <property type="protein sequence ID" value="ASN80668.1"/>
    <property type="molecule type" value="Genomic_DNA"/>
</dbReference>
<evidence type="ECO:0000313" key="3">
    <source>
        <dbReference type="Proteomes" id="UP000259030"/>
    </source>
</evidence>
<dbReference type="AlphaFoldDB" id="A0A221SVL1"/>
<dbReference type="Proteomes" id="UP000259030">
    <property type="component" value="Chromosome"/>
</dbReference>
<dbReference type="KEGG" id="dfc:DFI_06330"/>
<reference evidence="2 3" key="1">
    <citation type="submission" date="2017-05" db="EMBL/GenBank/DDBJ databases">
        <title>The complete genome sequence of Deinococcus ficus isolated from the rhizosphere of the Ficus religiosa L. in Taiwan.</title>
        <authorList>
            <person name="Wu K.-M."/>
            <person name="Liao T.-L."/>
            <person name="Liu Y.-M."/>
            <person name="Young C.-C."/>
            <person name="Tsai S.-F."/>
        </authorList>
    </citation>
    <scope>NUCLEOTIDE SEQUENCE [LARGE SCALE GENOMIC DNA]</scope>
    <source>
        <strain evidence="2 3">CC-FR2-10</strain>
    </source>
</reference>
<protein>
    <submittedName>
        <fullName evidence="2">Uncharacterized protein</fullName>
    </submittedName>
</protein>
<keyword evidence="3" id="KW-1185">Reference proteome</keyword>
<name>A0A221SVL1_9DEIO</name>
<gene>
    <name evidence="2" type="ORF">DFI_06330</name>
</gene>
<sequence length="111" mass="12296">MKGCRAPVHPAWAAARHSTGMTAPDLMDLTAVHERLGLENATDYEAQVMRDVLLRLYPGRALDSVNESEWLTAYGEMNLQKETGWLGETTATSPVAREKDQNTPVVDPTDR</sequence>
<feature type="region of interest" description="Disordered" evidence="1">
    <location>
        <begin position="86"/>
        <end position="111"/>
    </location>
</feature>
<accession>A0A221SVL1</accession>
<proteinExistence type="predicted"/>
<evidence type="ECO:0000256" key="1">
    <source>
        <dbReference type="SAM" id="MobiDB-lite"/>
    </source>
</evidence>
<organism evidence="2 3">
    <name type="scientific">Deinococcus ficus</name>
    <dbReference type="NCBI Taxonomy" id="317577"/>
    <lineage>
        <taxon>Bacteria</taxon>
        <taxon>Thermotogati</taxon>
        <taxon>Deinococcota</taxon>
        <taxon>Deinococci</taxon>
        <taxon>Deinococcales</taxon>
        <taxon>Deinococcaceae</taxon>
        <taxon>Deinococcus</taxon>
    </lineage>
</organism>